<dbReference type="Proteomes" id="UP000789704">
    <property type="component" value="Unassembled WGS sequence"/>
</dbReference>
<evidence type="ECO:0000256" key="1">
    <source>
        <dbReference type="SAM" id="SignalP"/>
    </source>
</evidence>
<dbReference type="EMBL" id="CAJQZC010000004">
    <property type="protein sequence ID" value="CAG4898485.1"/>
    <property type="molecule type" value="Genomic_DNA"/>
</dbReference>
<evidence type="ECO:0000313" key="3">
    <source>
        <dbReference type="Proteomes" id="UP000789704"/>
    </source>
</evidence>
<reference evidence="2" key="1">
    <citation type="submission" date="2021-04" db="EMBL/GenBank/DDBJ databases">
        <authorList>
            <person name="Vanwijnsberghe S."/>
        </authorList>
    </citation>
    <scope>NUCLEOTIDE SEQUENCE</scope>
    <source>
        <strain evidence="2">LMG 31841</strain>
    </source>
</reference>
<accession>A0A9N8RWK5</accession>
<sequence length="313" mass="34860">MHVLTKGRATYRVRAVWLMRVAVAACLLAGMPGHALRAQGTDDAATLRSKYQSLTQQLDHNPFHRPLYMDSSESPTNLKGDIYAVVDYPFATVNGALNDPANGPANWCDVLILHLNIKYCHAATANGTAILSVNLGKKVEEKLSSTYRLQFHYRSAVASADYFRVELNADTGPLSTKDYRIVLEAIPASGSRTFLHLTYAYGYGVAGRMAMKTYLSTIGSDKVGFTTVNNASSGQPEYIGGVRGLLERNTMRYYLAIDAYLGALQAPAGARLQQRLTTWFDATEQYPRQLHEVDREDYLQMKNNEYRRQQTAQ</sequence>
<gene>
    <name evidence="2" type="ORF">LMG31841_02626</name>
</gene>
<organism evidence="2 3">
    <name type="scientific">Paraburkholderia saeva</name>
    <dbReference type="NCBI Taxonomy" id="2777537"/>
    <lineage>
        <taxon>Bacteria</taxon>
        <taxon>Pseudomonadati</taxon>
        <taxon>Pseudomonadota</taxon>
        <taxon>Betaproteobacteria</taxon>
        <taxon>Burkholderiales</taxon>
        <taxon>Burkholderiaceae</taxon>
        <taxon>Paraburkholderia</taxon>
    </lineage>
</organism>
<proteinExistence type="predicted"/>
<keyword evidence="1" id="KW-0732">Signal</keyword>
<protein>
    <submittedName>
        <fullName evidence="2">Uncharacterized protein</fullName>
    </submittedName>
</protein>
<comment type="caution">
    <text evidence="2">The sequence shown here is derived from an EMBL/GenBank/DDBJ whole genome shotgun (WGS) entry which is preliminary data.</text>
</comment>
<name>A0A9N8RWK5_9BURK</name>
<dbReference type="AlphaFoldDB" id="A0A9N8RWK5"/>
<evidence type="ECO:0000313" key="2">
    <source>
        <dbReference type="EMBL" id="CAG4898485.1"/>
    </source>
</evidence>
<feature type="signal peptide" evidence="1">
    <location>
        <begin position="1"/>
        <end position="37"/>
    </location>
</feature>
<feature type="chain" id="PRO_5040151567" evidence="1">
    <location>
        <begin position="38"/>
        <end position="313"/>
    </location>
</feature>
<keyword evidence="3" id="KW-1185">Reference proteome</keyword>